<dbReference type="SUPFAM" id="SSF53850">
    <property type="entry name" value="Periplasmic binding protein-like II"/>
    <property type="match status" value="1"/>
</dbReference>
<proteinExistence type="inferred from homology"/>
<protein>
    <submittedName>
        <fullName evidence="5">Peptide/nickel transport system substrate-binding protein</fullName>
    </submittedName>
</protein>
<name>A0AAE3KHL7_9GAMM</name>
<dbReference type="RefSeq" id="WP_253482708.1">
    <property type="nucleotide sequence ID" value="NZ_JALJXV010000009.1"/>
</dbReference>
<dbReference type="Pfam" id="PF00496">
    <property type="entry name" value="SBP_bac_5"/>
    <property type="match status" value="1"/>
</dbReference>
<feature type="domain" description="Solute-binding protein family 5" evidence="4">
    <location>
        <begin position="54"/>
        <end position="281"/>
    </location>
</feature>
<comment type="similarity">
    <text evidence="1">Belongs to the bacterial solute-binding protein 5 family.</text>
</comment>
<reference evidence="5" key="1">
    <citation type="submission" date="2022-03" db="EMBL/GenBank/DDBJ databases">
        <title>Genomic Encyclopedia of Type Strains, Phase III (KMG-III): the genomes of soil and plant-associated and newly described type strains.</title>
        <authorList>
            <person name="Whitman W."/>
        </authorList>
    </citation>
    <scope>NUCLEOTIDE SEQUENCE</scope>
    <source>
        <strain evidence="5">ANL 6-2</strain>
    </source>
</reference>
<dbReference type="PANTHER" id="PTHR30290:SF9">
    <property type="entry name" value="OLIGOPEPTIDE-BINDING PROTEIN APPA"/>
    <property type="match status" value="1"/>
</dbReference>
<evidence type="ECO:0000256" key="3">
    <source>
        <dbReference type="ARBA" id="ARBA00022729"/>
    </source>
</evidence>
<dbReference type="Proteomes" id="UP001205843">
    <property type="component" value="Unassembled WGS sequence"/>
</dbReference>
<accession>A0AAE3KHL7</accession>
<dbReference type="InterPro" id="IPR039424">
    <property type="entry name" value="SBP_5"/>
</dbReference>
<dbReference type="Gene3D" id="3.10.105.10">
    <property type="entry name" value="Dipeptide-binding Protein, Domain 3"/>
    <property type="match status" value="1"/>
</dbReference>
<evidence type="ECO:0000313" key="6">
    <source>
        <dbReference type="Proteomes" id="UP001205843"/>
    </source>
</evidence>
<dbReference type="GO" id="GO:0015833">
    <property type="term" value="P:peptide transport"/>
    <property type="evidence" value="ECO:0007669"/>
    <property type="project" value="TreeGrafter"/>
</dbReference>
<evidence type="ECO:0000256" key="2">
    <source>
        <dbReference type="ARBA" id="ARBA00022448"/>
    </source>
</evidence>
<organism evidence="5 6">
    <name type="scientific">Natronocella acetinitrilica</name>
    <dbReference type="NCBI Taxonomy" id="414046"/>
    <lineage>
        <taxon>Bacteria</taxon>
        <taxon>Pseudomonadati</taxon>
        <taxon>Pseudomonadota</taxon>
        <taxon>Gammaproteobacteria</taxon>
        <taxon>Chromatiales</taxon>
        <taxon>Ectothiorhodospiraceae</taxon>
        <taxon>Natronocella</taxon>
    </lineage>
</organism>
<dbReference type="AlphaFoldDB" id="A0AAE3KHL7"/>
<keyword evidence="3" id="KW-0732">Signal</keyword>
<comment type="caution">
    <text evidence="5">The sequence shown here is derived from an EMBL/GenBank/DDBJ whole genome shotgun (WGS) entry which is preliminary data.</text>
</comment>
<keyword evidence="2" id="KW-0813">Transport</keyword>
<sequence>MRRGIWVGLIGLAVVAVLLVAAMRPSPDDAAGRAGDTGVPADETMLAERRGALVDQIVVTQETDAGKITGLIQTGSHQVFAQGITSSTVFRQLRAAPRAAHDLSYGSSVELSFNPAGPRFSNGEINPFHVPAIREAFNKLVDRRHIAEEIYGGLAVPRFLALNTAFPDYARLADVARELELRYQHDPEGAERIISREMERLGARRERGRWTHDGRVLRVVLLIRTEDERRQVGDYVGNLLEDIGFQVERRYRTAEEASRIWIASDPAAGQWHIYTGGWVSTRIERDLAANFSAFYTPRGRPEPLWQAYTPTEEFDDIADRLQRRDYQSWDERQQMMADALRLSMEDSVRIWLVDQLNIWPRSTDVQLAVDLAGGMSGSALWPYTIRYRDRVGGSMLFGAPSVLTEPWNPVAGSNWIFDNMITNALQDRTVMPDPFTGLHLPQRLSGALVSVQEDIPVSRSRSWLDLEMLREIEVSDSAWIDWDAEEQRFITVGERHPDGLTARTRIRLEYEDDYLERRWHDGSRVSLADIVLPWILNFDRAKEESRLFDVAHVPTFEVFQRHFKGWEIVSRDPLIIDIYSDQIYPDAETIIAARVPAALPWHTLALGILAERGEELAFSSNKADRLRVDWMSFAAGPSIPILDRRLQTARNDAYIPYADALQPFLRDNEPEVRYAALADWREQRGHFYVGDGPLYLHAVYPVERTVVLRRFEDFPDPSTKWLDLTQPEIPELELAGPLLLRAGQEAEFTLGITFLGEPYPEEDVAGVQYLLFDGENIPAARGEAEATGPGTWTIRLSSDQVSGLGSGANSLEVAVTSHRVALPAFVSHVFATIPGPAEQAGLEP</sequence>
<gene>
    <name evidence="5" type="ORF">J2T57_003638</name>
</gene>
<evidence type="ECO:0000259" key="4">
    <source>
        <dbReference type="Pfam" id="PF00496"/>
    </source>
</evidence>
<dbReference type="GO" id="GO:1904680">
    <property type="term" value="F:peptide transmembrane transporter activity"/>
    <property type="evidence" value="ECO:0007669"/>
    <property type="project" value="TreeGrafter"/>
</dbReference>
<keyword evidence="6" id="KW-1185">Reference proteome</keyword>
<evidence type="ECO:0000313" key="5">
    <source>
        <dbReference type="EMBL" id="MCP1676477.1"/>
    </source>
</evidence>
<dbReference type="InterPro" id="IPR000914">
    <property type="entry name" value="SBP_5_dom"/>
</dbReference>
<evidence type="ECO:0000256" key="1">
    <source>
        <dbReference type="ARBA" id="ARBA00005695"/>
    </source>
</evidence>
<dbReference type="PANTHER" id="PTHR30290">
    <property type="entry name" value="PERIPLASMIC BINDING COMPONENT OF ABC TRANSPORTER"/>
    <property type="match status" value="1"/>
</dbReference>
<dbReference type="EMBL" id="JALJXV010000009">
    <property type="protein sequence ID" value="MCP1676477.1"/>
    <property type="molecule type" value="Genomic_DNA"/>
</dbReference>